<dbReference type="AlphaFoldDB" id="A0A848IT17"/>
<gene>
    <name evidence="2" type="ORF">HH304_04265</name>
</gene>
<dbReference type="Proteomes" id="UP000559010">
    <property type="component" value="Unassembled WGS sequence"/>
</dbReference>
<dbReference type="SUPFAM" id="SSF52096">
    <property type="entry name" value="ClpP/crotonase"/>
    <property type="match status" value="1"/>
</dbReference>
<dbReference type="EMBL" id="JABBNU010000002">
    <property type="protein sequence ID" value="NMM47603.1"/>
    <property type="molecule type" value="Genomic_DNA"/>
</dbReference>
<accession>A0A848IT17</accession>
<dbReference type="RefSeq" id="WP_169678223.1">
    <property type="nucleotide sequence ID" value="NZ_JABBNU010000002.1"/>
</dbReference>
<dbReference type="GO" id="GO:0006508">
    <property type="term" value="P:proteolysis"/>
    <property type="evidence" value="ECO:0007669"/>
    <property type="project" value="InterPro"/>
</dbReference>
<sequence length="481" mass="54649">MGPGLKTICVIGLLLLFLSSCNNKKVNNEVIDQNGIWQSIGYGRILVIDSSDYHFYDYTTTYCGLKKEGQTDKLSTSISIKNDTLLYSIGFDIYKFVRINNLPKICKDSLRKVDPEYVFEVFGETINEHYAYFDLNYIDFELILPDFKEKINKGTSESELYQIMEELIDTIKDNHGYIEPVNVVIDRTSNTSSNSHEVEEIGDFVVASKIASTYLDSDLTEDSKVIRWGIMKNGFGYLQVNAMWLNAKLNIPDSVVKEFGFVDAYLNHISELSEFEATNAEVAGTKKIISRAISDLRNTPAVILDVRFNGGGNDDVSIEILRHFNDQNKLVASKCARAGNKLTEPLPIYLPASQDPYLKPVYLLTSQQSASATDFLALCSMSLDNFIRIGSPTQGAISDALEKQLPNGWYFSISNELYFDPWGNCYENIGIPVHYELFYPEDRQQFFKMLYNNPEKDLQKTLESIKKISNRTINNYSNYPL</sequence>
<feature type="domain" description="Tail specific protease" evidence="1">
    <location>
        <begin position="218"/>
        <end position="438"/>
    </location>
</feature>
<dbReference type="GO" id="GO:0008236">
    <property type="term" value="F:serine-type peptidase activity"/>
    <property type="evidence" value="ECO:0007669"/>
    <property type="project" value="InterPro"/>
</dbReference>
<name>A0A848IT17_9BACT</name>
<reference evidence="2 3" key="1">
    <citation type="submission" date="2020-04" db="EMBL/GenBank/DDBJ databases">
        <title>Flammeovirgaceae bacterium KN852 isolated from deep sea.</title>
        <authorList>
            <person name="Zhang D.-C."/>
        </authorList>
    </citation>
    <scope>NUCLEOTIDE SEQUENCE [LARGE SCALE GENOMIC DNA]</scope>
    <source>
        <strain evidence="2 3">KN852</strain>
    </source>
</reference>
<protein>
    <submittedName>
        <fullName evidence="2">S41 family peptidase</fullName>
    </submittedName>
</protein>
<organism evidence="2 3">
    <name type="scientific">Marinigracilibium pacificum</name>
    <dbReference type="NCBI Taxonomy" id="2729599"/>
    <lineage>
        <taxon>Bacteria</taxon>
        <taxon>Pseudomonadati</taxon>
        <taxon>Bacteroidota</taxon>
        <taxon>Cytophagia</taxon>
        <taxon>Cytophagales</taxon>
        <taxon>Flammeovirgaceae</taxon>
        <taxon>Marinigracilibium</taxon>
    </lineage>
</organism>
<dbReference type="CDD" id="cd07563">
    <property type="entry name" value="Peptidase_S41_IRBP"/>
    <property type="match status" value="1"/>
</dbReference>
<comment type="caution">
    <text evidence="2">The sequence shown here is derived from an EMBL/GenBank/DDBJ whole genome shotgun (WGS) entry which is preliminary data.</text>
</comment>
<dbReference type="PROSITE" id="PS51257">
    <property type="entry name" value="PROKAR_LIPOPROTEIN"/>
    <property type="match status" value="1"/>
</dbReference>
<proteinExistence type="predicted"/>
<dbReference type="SMART" id="SM00245">
    <property type="entry name" value="TSPc"/>
    <property type="match status" value="1"/>
</dbReference>
<dbReference type="PANTHER" id="PTHR11261">
    <property type="entry name" value="INTERPHOTORECEPTOR RETINOID-BINDING PROTEIN"/>
    <property type="match status" value="1"/>
</dbReference>
<evidence type="ECO:0000313" key="2">
    <source>
        <dbReference type="EMBL" id="NMM47603.1"/>
    </source>
</evidence>
<dbReference type="Gene3D" id="3.90.226.10">
    <property type="entry name" value="2-enoyl-CoA Hydratase, Chain A, domain 1"/>
    <property type="match status" value="1"/>
</dbReference>
<dbReference type="InterPro" id="IPR029045">
    <property type="entry name" value="ClpP/crotonase-like_dom_sf"/>
</dbReference>
<dbReference type="InterPro" id="IPR005151">
    <property type="entry name" value="Tail-specific_protease"/>
</dbReference>
<dbReference type="Gene3D" id="3.30.750.44">
    <property type="match status" value="1"/>
</dbReference>
<evidence type="ECO:0000313" key="3">
    <source>
        <dbReference type="Proteomes" id="UP000559010"/>
    </source>
</evidence>
<keyword evidence="3" id="KW-1185">Reference proteome</keyword>
<dbReference type="Pfam" id="PF03572">
    <property type="entry name" value="Peptidase_S41"/>
    <property type="match status" value="1"/>
</dbReference>
<evidence type="ECO:0000259" key="1">
    <source>
        <dbReference type="SMART" id="SM00245"/>
    </source>
</evidence>
<dbReference type="PANTHER" id="PTHR11261:SF3">
    <property type="entry name" value="RETINOL-BINDING PROTEIN 3"/>
    <property type="match status" value="1"/>
</dbReference>